<evidence type="ECO:0000256" key="3">
    <source>
        <dbReference type="ARBA" id="ARBA00023054"/>
    </source>
</evidence>
<reference evidence="6" key="2">
    <citation type="submission" date="2025-09" db="UniProtKB">
        <authorList>
            <consortium name="Ensembl"/>
        </authorList>
    </citation>
    <scope>IDENTIFICATION</scope>
</reference>
<dbReference type="GO" id="GO:0060294">
    <property type="term" value="P:cilium movement involved in cell motility"/>
    <property type="evidence" value="ECO:0007669"/>
    <property type="project" value="UniProtKB-UniRule"/>
</dbReference>
<comment type="subcellular location">
    <subcellularLocation>
        <location evidence="4">Cytoplasm</location>
        <location evidence="4">Cytoskeleton</location>
        <location evidence="4">Cilium axoneme</location>
    </subcellularLocation>
</comment>
<keyword evidence="4" id="KW-0966">Cell projection</keyword>
<dbReference type="OMA" id="RNLEDTH"/>
<feature type="coiled-coil region" evidence="5">
    <location>
        <begin position="378"/>
        <end position="412"/>
    </location>
</feature>
<dbReference type="InterPro" id="IPR048256">
    <property type="entry name" value="Tektin-like"/>
</dbReference>
<accession>A0A3Q2YTG2</accession>
<organism evidence="6 7">
    <name type="scientific">Hippocampus comes</name>
    <name type="common">Tiger tail seahorse</name>
    <dbReference type="NCBI Taxonomy" id="109280"/>
    <lineage>
        <taxon>Eukaryota</taxon>
        <taxon>Metazoa</taxon>
        <taxon>Chordata</taxon>
        <taxon>Craniata</taxon>
        <taxon>Vertebrata</taxon>
        <taxon>Euteleostomi</taxon>
        <taxon>Actinopterygii</taxon>
        <taxon>Neopterygii</taxon>
        <taxon>Teleostei</taxon>
        <taxon>Neoteleostei</taxon>
        <taxon>Acanthomorphata</taxon>
        <taxon>Syngnathiaria</taxon>
        <taxon>Syngnathiformes</taxon>
        <taxon>Syngnathoidei</taxon>
        <taxon>Syngnathidae</taxon>
        <taxon>Hippocampus</taxon>
    </lineage>
</organism>
<dbReference type="AlphaFoldDB" id="A0A3Q2YTG2"/>
<dbReference type="GO" id="GO:0005930">
    <property type="term" value="C:axoneme"/>
    <property type="evidence" value="ECO:0007669"/>
    <property type="project" value="UniProtKB-SubCell"/>
</dbReference>
<dbReference type="GO" id="GO:0005634">
    <property type="term" value="C:nucleus"/>
    <property type="evidence" value="ECO:0007669"/>
    <property type="project" value="TreeGrafter"/>
</dbReference>
<dbReference type="PRINTS" id="PR00511">
    <property type="entry name" value="TEKTIN"/>
</dbReference>
<dbReference type="PANTHER" id="PTHR19960:SF12">
    <property type="entry name" value="TEKTIN-4"/>
    <property type="match status" value="1"/>
</dbReference>
<dbReference type="STRING" id="109280.ENSHCOP00000016857"/>
<evidence type="ECO:0000313" key="6">
    <source>
        <dbReference type="Ensembl" id="ENSHCOP00000016857.1"/>
    </source>
</evidence>
<evidence type="ECO:0000313" key="7">
    <source>
        <dbReference type="Proteomes" id="UP000264820"/>
    </source>
</evidence>
<evidence type="ECO:0000256" key="1">
    <source>
        <dbReference type="ARBA" id="ARBA00007209"/>
    </source>
</evidence>
<dbReference type="InterPro" id="IPR000435">
    <property type="entry name" value="Tektins"/>
</dbReference>
<dbReference type="Proteomes" id="UP000264820">
    <property type="component" value="Unplaced"/>
</dbReference>
<evidence type="ECO:0000256" key="4">
    <source>
        <dbReference type="RuleBase" id="RU367040"/>
    </source>
</evidence>
<dbReference type="GO" id="GO:0036126">
    <property type="term" value="C:sperm flagellum"/>
    <property type="evidence" value="ECO:0007669"/>
    <property type="project" value="TreeGrafter"/>
</dbReference>
<evidence type="ECO:0000256" key="2">
    <source>
        <dbReference type="ARBA" id="ARBA00022490"/>
    </source>
</evidence>
<dbReference type="PANTHER" id="PTHR19960">
    <property type="entry name" value="TEKTIN"/>
    <property type="match status" value="1"/>
</dbReference>
<reference evidence="6" key="1">
    <citation type="submission" date="2025-08" db="UniProtKB">
        <authorList>
            <consortium name="Ensembl"/>
        </authorList>
    </citation>
    <scope>IDENTIFICATION</scope>
</reference>
<dbReference type="Pfam" id="PF03148">
    <property type="entry name" value="Tektin"/>
    <property type="match status" value="1"/>
</dbReference>
<dbReference type="GO" id="GO:0015630">
    <property type="term" value="C:microtubule cytoskeleton"/>
    <property type="evidence" value="ECO:0007669"/>
    <property type="project" value="UniProtKB-UniRule"/>
</dbReference>
<dbReference type="GeneTree" id="ENSGT00950000182894"/>
<keyword evidence="4" id="KW-0969">Cilium</keyword>
<dbReference type="GO" id="GO:0060271">
    <property type="term" value="P:cilium assembly"/>
    <property type="evidence" value="ECO:0007669"/>
    <property type="project" value="UniProtKB-UniRule"/>
</dbReference>
<sequence>MSAEVLVSKPHYDGGAVAQGLRQEQGAPLEPPSVLATAGFRSAKYTPAEWFSGYRSLLQQAGADHFTAQTIQEESRVLRKDTEATTVQTQTDGTRLLGERLQDIHRWKSELQEHIGRLLSDTTALQALKMRLERALDATETPFAIAVDNLTCRSRRLGPDLVRDCVEEELLKEVDLIRNVQALLKRTIDQVATQIKLNRDTKQALEFDWSDKYEAYALDLQCGRFTDKSTDTQHYPITAAMLEQMSDVPSWIKFTQDNLHRAFREEKASKDLRLEHCFNQTVLLDTTKDLRVQCSNVDQAFLQRCAEQMDAKIQLEMQFKETLEQIGAQERNIVALQKAIDDKDAPQRVAESRLYRRYHRPNMELCRDEPQISLEGEVREIDATLASLQQQLRDARSSLSHLEDTRMALEKDIMCKSNSLFIEREKCMTQRKLYPTISTLSGY</sequence>
<name>A0A3Q2YTG2_HIPCM</name>
<keyword evidence="7" id="KW-1185">Reference proteome</keyword>
<protein>
    <recommendedName>
        <fullName evidence="4">Tektin</fullName>
    </recommendedName>
</protein>
<proteinExistence type="inferred from homology"/>
<keyword evidence="3 5" id="KW-0175">Coiled coil</keyword>
<keyword evidence="4" id="KW-0282">Flagellum</keyword>
<evidence type="ECO:0000256" key="5">
    <source>
        <dbReference type="SAM" id="Coils"/>
    </source>
</evidence>
<comment type="similarity">
    <text evidence="1 4">Belongs to the tektin family.</text>
</comment>
<keyword evidence="2" id="KW-0963">Cytoplasm</keyword>
<dbReference type="Ensembl" id="ENSHCOT00000025089.1">
    <property type="protein sequence ID" value="ENSHCOP00000016857.1"/>
    <property type="gene ID" value="ENSHCOG00000020710.1"/>
</dbReference>